<accession>A0ABP8RIX9</accession>
<sequence length="93" mass="10129">MTHSGGLAIAEMPNVVGTLRLLAFWRMQRIAPATTAVSDIPQTAATLVSDRTTTDTWSARKQALFLLFEFLLGQDSCVAQRCQFAKLGGDARD</sequence>
<comment type="caution">
    <text evidence="1">The sequence shown here is derived from an EMBL/GenBank/DDBJ whole genome shotgun (WGS) entry which is preliminary data.</text>
</comment>
<organism evidence="1 2">
    <name type="scientific">Mycobacterium paraffinicum</name>
    <dbReference type="NCBI Taxonomy" id="53378"/>
    <lineage>
        <taxon>Bacteria</taxon>
        <taxon>Bacillati</taxon>
        <taxon>Actinomycetota</taxon>
        <taxon>Actinomycetes</taxon>
        <taxon>Mycobacteriales</taxon>
        <taxon>Mycobacteriaceae</taxon>
        <taxon>Mycobacterium</taxon>
    </lineage>
</organism>
<keyword evidence="2" id="KW-1185">Reference proteome</keyword>
<gene>
    <name evidence="1" type="ORF">GCM10023161_19530</name>
</gene>
<protein>
    <submittedName>
        <fullName evidence="1">Uncharacterized protein</fullName>
    </submittedName>
</protein>
<evidence type="ECO:0000313" key="2">
    <source>
        <dbReference type="Proteomes" id="UP001501417"/>
    </source>
</evidence>
<proteinExistence type="predicted"/>
<dbReference type="Proteomes" id="UP001501417">
    <property type="component" value="Unassembled WGS sequence"/>
</dbReference>
<reference evidence="2" key="1">
    <citation type="journal article" date="2019" name="Int. J. Syst. Evol. Microbiol.">
        <title>The Global Catalogue of Microorganisms (GCM) 10K type strain sequencing project: providing services to taxonomists for standard genome sequencing and annotation.</title>
        <authorList>
            <consortium name="The Broad Institute Genomics Platform"/>
            <consortium name="The Broad Institute Genome Sequencing Center for Infectious Disease"/>
            <person name="Wu L."/>
            <person name="Ma J."/>
        </authorList>
    </citation>
    <scope>NUCLEOTIDE SEQUENCE [LARGE SCALE GENOMIC DNA]</scope>
    <source>
        <strain evidence="2">JCM 17782</strain>
    </source>
</reference>
<evidence type="ECO:0000313" key="1">
    <source>
        <dbReference type="EMBL" id="GAA4539693.1"/>
    </source>
</evidence>
<dbReference type="EMBL" id="BAABGF010000028">
    <property type="protein sequence ID" value="GAA4539693.1"/>
    <property type="molecule type" value="Genomic_DNA"/>
</dbReference>
<name>A0ABP8RIX9_9MYCO</name>